<protein>
    <submittedName>
        <fullName evidence="5">Aminopeptidase YpdF (MP-, MA-, MS-, AP-, NP-specific)</fullName>
    </submittedName>
</protein>
<dbReference type="EMBL" id="JZXN01000017">
    <property type="protein sequence ID" value="KKB26724.1"/>
    <property type="molecule type" value="Genomic_DNA"/>
</dbReference>
<evidence type="ECO:0000313" key="6">
    <source>
        <dbReference type="Proteomes" id="UP000033750"/>
    </source>
</evidence>
<dbReference type="SUPFAM" id="SSF53092">
    <property type="entry name" value="Creatinase/prolidase N-terminal domain"/>
    <property type="match status" value="1"/>
</dbReference>
<evidence type="ECO:0000256" key="2">
    <source>
        <dbReference type="ARBA" id="ARBA00022801"/>
    </source>
</evidence>
<dbReference type="PRINTS" id="PR00599">
    <property type="entry name" value="MAPEPTIDASE"/>
</dbReference>
<dbReference type="Pfam" id="PF01321">
    <property type="entry name" value="Creatinase_N"/>
    <property type="match status" value="1"/>
</dbReference>
<dbReference type="PANTHER" id="PTHR46112:SF3">
    <property type="entry name" value="AMINOPEPTIDASE YPDF"/>
    <property type="match status" value="1"/>
</dbReference>
<evidence type="ECO:0000256" key="1">
    <source>
        <dbReference type="ARBA" id="ARBA00022723"/>
    </source>
</evidence>
<dbReference type="OrthoDB" id="9806388at2"/>
<keyword evidence="5" id="KW-0645">Protease</keyword>
<dbReference type="PANTHER" id="PTHR46112">
    <property type="entry name" value="AMINOPEPTIDASE"/>
    <property type="match status" value="1"/>
</dbReference>
<dbReference type="AlphaFoldDB" id="A0A0F5H0B6"/>
<gene>
    <name evidence="5" type="primary">pepP</name>
    <name evidence="5" type="ORF">MMELEA_01060</name>
</gene>
<evidence type="ECO:0000259" key="4">
    <source>
        <dbReference type="Pfam" id="PF01321"/>
    </source>
</evidence>
<feature type="domain" description="Creatinase N-terminal" evidence="4">
    <location>
        <begin position="6"/>
        <end position="112"/>
    </location>
</feature>
<accession>A0A0F5H0B6</accession>
<reference evidence="5 6" key="1">
    <citation type="submission" date="2015-03" db="EMBL/GenBank/DDBJ databases">
        <title>Genome sequence of Mycoplasma meleagridis strain ATCC 25294.</title>
        <authorList>
            <person name="Yacoub E."/>
            <person name="Blanchard A."/>
            <person name="Sirand-Pugnet P."/>
            <person name="Mardassi B.B.A."/>
        </authorList>
    </citation>
    <scope>NUCLEOTIDE SEQUENCE [LARGE SCALE GENOMIC DNA]</scope>
    <source>
        <strain evidence="5 6">ATCC 25294</strain>
    </source>
</reference>
<keyword evidence="5" id="KW-0031">Aminopeptidase</keyword>
<dbReference type="Proteomes" id="UP000033750">
    <property type="component" value="Unassembled WGS sequence"/>
</dbReference>
<evidence type="ECO:0000313" key="5">
    <source>
        <dbReference type="EMBL" id="KKB26724.1"/>
    </source>
</evidence>
<dbReference type="InterPro" id="IPR001714">
    <property type="entry name" value="Pept_M24_MAP"/>
</dbReference>
<dbReference type="Gene3D" id="3.90.230.10">
    <property type="entry name" value="Creatinase/methionine aminopeptidase superfamily"/>
    <property type="match status" value="1"/>
</dbReference>
<dbReference type="InterPro" id="IPR050659">
    <property type="entry name" value="Peptidase_M24B"/>
</dbReference>
<keyword evidence="6" id="KW-1185">Reference proteome</keyword>
<dbReference type="GO" id="GO:0004177">
    <property type="term" value="F:aminopeptidase activity"/>
    <property type="evidence" value="ECO:0007669"/>
    <property type="project" value="UniProtKB-KW"/>
</dbReference>
<sequence>MNKEILNKLFVEKEIDAVISNAYQTRLWYSKIQTSDGYLVIEKEKAYLFVDGRYIEYAKNNAKNVEVILLNGQQTLSDFFDNKRYKKVAFEMDYIVFKDYKFLESVIKPEKIEHINGQLLRIKKSDEEIELLKKSIEISLKSYNELMDWIKPGMTEKQVAAKLNYLMKQNGAEKESFDEIIAAGKNSAEPHHHPTDDVLVEGEFLKIDFGALYKGYSADITRTIILGGDSKANNSELLKIKQIVLDAAKAGRDAIKPGVSTSYIDKVCREYIESKGYGKYFVHSTGHGLGIDVHELPNVNKTKETILEPGMVITVEPGIYIEGLGGYRNEDDVLVTETGRWVLSQKKEKN</sequence>
<dbReference type="InterPro" id="IPR000587">
    <property type="entry name" value="Creatinase_N"/>
</dbReference>
<dbReference type="GO" id="GO:0046872">
    <property type="term" value="F:metal ion binding"/>
    <property type="evidence" value="ECO:0007669"/>
    <property type="project" value="UniProtKB-KW"/>
</dbReference>
<dbReference type="InterPro" id="IPR036005">
    <property type="entry name" value="Creatinase/aminopeptidase-like"/>
</dbReference>
<dbReference type="PROSITE" id="PS00491">
    <property type="entry name" value="PROLINE_PEPTIDASE"/>
    <property type="match status" value="1"/>
</dbReference>
<comment type="caution">
    <text evidence="5">The sequence shown here is derived from an EMBL/GenBank/DDBJ whole genome shotgun (WGS) entry which is preliminary data.</text>
</comment>
<dbReference type="SUPFAM" id="SSF55920">
    <property type="entry name" value="Creatinase/aminopeptidase"/>
    <property type="match status" value="1"/>
</dbReference>
<dbReference type="Gene3D" id="3.40.350.10">
    <property type="entry name" value="Creatinase/prolidase N-terminal domain"/>
    <property type="match status" value="1"/>
</dbReference>
<evidence type="ECO:0000259" key="3">
    <source>
        <dbReference type="Pfam" id="PF00557"/>
    </source>
</evidence>
<keyword evidence="1" id="KW-0479">Metal-binding</keyword>
<feature type="domain" description="Peptidase M24" evidence="3">
    <location>
        <begin position="130"/>
        <end position="337"/>
    </location>
</feature>
<dbReference type="Pfam" id="PF00557">
    <property type="entry name" value="Peptidase_M24"/>
    <property type="match status" value="1"/>
</dbReference>
<dbReference type="InterPro" id="IPR001131">
    <property type="entry name" value="Peptidase_M24B_aminopep-P_CS"/>
</dbReference>
<dbReference type="RefSeq" id="WP_046097061.1">
    <property type="nucleotide sequence ID" value="NZ_JZXN01000017.1"/>
</dbReference>
<proteinExistence type="predicted"/>
<dbReference type="CDD" id="cd01092">
    <property type="entry name" value="APP-like"/>
    <property type="match status" value="1"/>
</dbReference>
<dbReference type="InterPro" id="IPR029149">
    <property type="entry name" value="Creatin/AminoP/Spt16_N"/>
</dbReference>
<dbReference type="STRING" id="29561.MM26B8_04680"/>
<dbReference type="InterPro" id="IPR000994">
    <property type="entry name" value="Pept_M24"/>
</dbReference>
<dbReference type="PATRIC" id="fig|1264554.4.peg.138"/>
<name>A0A0F5H0B6_9BACT</name>
<organism evidence="5 6">
    <name type="scientific">Mycoplasmopsis meleagridis ATCC 25294</name>
    <dbReference type="NCBI Taxonomy" id="1264554"/>
    <lineage>
        <taxon>Bacteria</taxon>
        <taxon>Bacillati</taxon>
        <taxon>Mycoplasmatota</taxon>
        <taxon>Mycoplasmoidales</taxon>
        <taxon>Metamycoplasmataceae</taxon>
        <taxon>Mycoplasmopsis</taxon>
    </lineage>
</organism>
<dbReference type="GO" id="GO:0008235">
    <property type="term" value="F:metalloexopeptidase activity"/>
    <property type="evidence" value="ECO:0007669"/>
    <property type="project" value="UniProtKB-ARBA"/>
</dbReference>
<keyword evidence="2" id="KW-0378">Hydrolase</keyword>